<dbReference type="EMBL" id="KN847320">
    <property type="protein sequence ID" value="KIW54978.1"/>
    <property type="molecule type" value="Genomic_DNA"/>
</dbReference>
<feature type="compositionally biased region" description="Basic and acidic residues" evidence="2">
    <location>
        <begin position="88"/>
        <end position="98"/>
    </location>
</feature>
<protein>
    <submittedName>
        <fullName evidence="3">Uncharacterized protein</fullName>
    </submittedName>
</protein>
<evidence type="ECO:0000256" key="2">
    <source>
        <dbReference type="SAM" id="MobiDB-lite"/>
    </source>
</evidence>
<organism evidence="3 4">
    <name type="scientific">Exophiala xenobiotica</name>
    <dbReference type="NCBI Taxonomy" id="348802"/>
    <lineage>
        <taxon>Eukaryota</taxon>
        <taxon>Fungi</taxon>
        <taxon>Dikarya</taxon>
        <taxon>Ascomycota</taxon>
        <taxon>Pezizomycotina</taxon>
        <taxon>Eurotiomycetes</taxon>
        <taxon>Chaetothyriomycetidae</taxon>
        <taxon>Chaetothyriales</taxon>
        <taxon>Herpotrichiellaceae</taxon>
        <taxon>Exophiala</taxon>
    </lineage>
</organism>
<sequence>MAPKRTAEMAFEDDEMLYLDIPIDPRLLTTANDDQPSSSTGMPLHTQPVAATATSTTTPEMAWEDNGAGASTGLSTFPEPSGAAANRRASDNEDRANREVTAAPIMSLNRARNSGPAGRPTKPNDQLSTGKTAVDQRSRRKIEEDYRQRILAKVDKDIIDRATHENKTTPTGRTYRAILTVLEQNEALVVALARENEELKKQLEEARKRQG</sequence>
<evidence type="ECO:0000256" key="1">
    <source>
        <dbReference type="SAM" id="Coils"/>
    </source>
</evidence>
<dbReference type="HOGENOM" id="CLU_1304875_0_0_1"/>
<keyword evidence="4" id="KW-1185">Reference proteome</keyword>
<dbReference type="RefSeq" id="XP_013315562.1">
    <property type="nucleotide sequence ID" value="XM_013460108.1"/>
</dbReference>
<name>A0A0D2EHV6_9EURO</name>
<dbReference type="GeneID" id="25329206"/>
<feature type="coiled-coil region" evidence="1">
    <location>
        <begin position="182"/>
        <end position="209"/>
    </location>
</feature>
<feature type="region of interest" description="Disordered" evidence="2">
    <location>
        <begin position="27"/>
        <end position="141"/>
    </location>
</feature>
<gene>
    <name evidence="3" type="ORF">PV05_07298</name>
</gene>
<dbReference type="OrthoDB" id="4142017at2759"/>
<keyword evidence="1" id="KW-0175">Coiled coil</keyword>
<reference evidence="3 4" key="1">
    <citation type="submission" date="2015-01" db="EMBL/GenBank/DDBJ databases">
        <title>The Genome Sequence of Exophiala xenobiotica CBS118157.</title>
        <authorList>
            <consortium name="The Broad Institute Genomics Platform"/>
            <person name="Cuomo C."/>
            <person name="de Hoog S."/>
            <person name="Gorbushina A."/>
            <person name="Stielow B."/>
            <person name="Teixiera M."/>
            <person name="Abouelleil A."/>
            <person name="Chapman S.B."/>
            <person name="Priest M."/>
            <person name="Young S.K."/>
            <person name="Wortman J."/>
            <person name="Nusbaum C."/>
            <person name="Birren B."/>
        </authorList>
    </citation>
    <scope>NUCLEOTIDE SEQUENCE [LARGE SCALE GENOMIC DNA]</scope>
    <source>
        <strain evidence="3 4">CBS 118157</strain>
    </source>
</reference>
<feature type="compositionally biased region" description="Polar residues" evidence="2">
    <location>
        <begin position="29"/>
        <end position="41"/>
    </location>
</feature>
<evidence type="ECO:0000313" key="3">
    <source>
        <dbReference type="EMBL" id="KIW54978.1"/>
    </source>
</evidence>
<dbReference type="Proteomes" id="UP000054342">
    <property type="component" value="Unassembled WGS sequence"/>
</dbReference>
<proteinExistence type="predicted"/>
<evidence type="ECO:0000313" key="4">
    <source>
        <dbReference type="Proteomes" id="UP000054342"/>
    </source>
</evidence>
<dbReference type="AlphaFoldDB" id="A0A0D2EHV6"/>
<accession>A0A0D2EHV6</accession>